<dbReference type="AlphaFoldDB" id="A0A7W2AH05"/>
<dbReference type="EMBL" id="JACEIP010000002">
    <property type="protein sequence ID" value="MBA4541680.1"/>
    <property type="molecule type" value="Genomic_DNA"/>
</dbReference>
<reference evidence="2 3" key="1">
    <citation type="submission" date="2020-07" db="EMBL/GenBank/DDBJ databases">
        <authorList>
            <person name="Feng H."/>
        </authorList>
    </citation>
    <scope>NUCLEOTIDE SEQUENCE [LARGE SCALE GENOMIC DNA]</scope>
    <source>
        <strain evidence="3">s-11</strain>
    </source>
</reference>
<dbReference type="Proteomes" id="UP000530514">
    <property type="component" value="Unassembled WGS sequence"/>
</dbReference>
<feature type="region of interest" description="Disordered" evidence="1">
    <location>
        <begin position="1"/>
        <end position="28"/>
    </location>
</feature>
<gene>
    <name evidence="2" type="ORF">H1164_02020</name>
</gene>
<evidence type="ECO:0000256" key="1">
    <source>
        <dbReference type="SAM" id="MobiDB-lite"/>
    </source>
</evidence>
<evidence type="ECO:0000313" key="2">
    <source>
        <dbReference type="EMBL" id="MBA4541680.1"/>
    </source>
</evidence>
<keyword evidence="3" id="KW-1185">Reference proteome</keyword>
<organism evidence="2 3">
    <name type="scientific">Thermoactinomyces daqus</name>
    <dbReference type="NCBI Taxonomy" id="1329516"/>
    <lineage>
        <taxon>Bacteria</taxon>
        <taxon>Bacillati</taxon>
        <taxon>Bacillota</taxon>
        <taxon>Bacilli</taxon>
        <taxon>Bacillales</taxon>
        <taxon>Thermoactinomycetaceae</taxon>
        <taxon>Thermoactinomyces</taxon>
    </lineage>
</organism>
<accession>A0A7W2AH05</accession>
<proteinExistence type="predicted"/>
<evidence type="ECO:0000313" key="3">
    <source>
        <dbReference type="Proteomes" id="UP000530514"/>
    </source>
</evidence>
<dbReference type="RefSeq" id="WP_181735391.1">
    <property type="nucleotide sequence ID" value="NZ_JACEIP010000002.1"/>
</dbReference>
<name>A0A7W2AH05_9BACL</name>
<comment type="caution">
    <text evidence="2">The sequence shown here is derived from an EMBL/GenBank/DDBJ whole genome shotgun (WGS) entry which is preliminary data.</text>
</comment>
<feature type="compositionally biased region" description="Basic and acidic residues" evidence="1">
    <location>
        <begin position="16"/>
        <end position="28"/>
    </location>
</feature>
<protein>
    <submittedName>
        <fullName evidence="2">Uncharacterized protein</fullName>
    </submittedName>
</protein>
<sequence>MKEKQKEANKIAPGLNDHEELEKKATKEEIARGDYTEVTTLSLDEVDPSD</sequence>